<dbReference type="PANTHER" id="PTHR43037:SF5">
    <property type="entry name" value="FERULOYL ESTERASE"/>
    <property type="match status" value="1"/>
</dbReference>
<dbReference type="SUPFAM" id="SSF53474">
    <property type="entry name" value="alpha/beta-Hydrolases"/>
    <property type="match status" value="1"/>
</dbReference>
<dbReference type="EMBL" id="JBHPBY010000274">
    <property type="protein sequence ID" value="MFC1852163.1"/>
    <property type="molecule type" value="Genomic_DNA"/>
</dbReference>
<organism evidence="4 5">
    <name type="scientific">candidate division CSSED10-310 bacterium</name>
    <dbReference type="NCBI Taxonomy" id="2855610"/>
    <lineage>
        <taxon>Bacteria</taxon>
        <taxon>Bacteria division CSSED10-310</taxon>
    </lineage>
</organism>
<gene>
    <name evidence="4" type="ORF">ACFL27_18365</name>
</gene>
<feature type="domain" description="Phospholipase/carboxylesterase/thioesterase" evidence="3">
    <location>
        <begin position="176"/>
        <end position="296"/>
    </location>
</feature>
<protein>
    <recommendedName>
        <fullName evidence="3">Phospholipase/carboxylesterase/thioesterase domain-containing protein</fullName>
    </recommendedName>
</protein>
<dbReference type="Pfam" id="PF02230">
    <property type="entry name" value="Abhydrolase_2"/>
    <property type="match status" value="1"/>
</dbReference>
<evidence type="ECO:0000256" key="2">
    <source>
        <dbReference type="ARBA" id="ARBA00022801"/>
    </source>
</evidence>
<keyword evidence="5" id="KW-1185">Reference proteome</keyword>
<dbReference type="InterPro" id="IPR029058">
    <property type="entry name" value="AB_hydrolase_fold"/>
</dbReference>
<evidence type="ECO:0000313" key="4">
    <source>
        <dbReference type="EMBL" id="MFC1852163.1"/>
    </source>
</evidence>
<accession>A0ABV6Z1I1</accession>
<dbReference type="InterPro" id="IPR003140">
    <property type="entry name" value="PLipase/COase/thioEstase"/>
</dbReference>
<comment type="caution">
    <text evidence="4">The sequence shown here is derived from an EMBL/GenBank/DDBJ whole genome shotgun (WGS) entry which is preliminary data.</text>
</comment>
<reference evidence="4 5" key="1">
    <citation type="submission" date="2024-09" db="EMBL/GenBank/DDBJ databases">
        <title>Laminarin stimulates single cell rates of sulfate reduction while oxygen inhibits transcriptomic activity in coastal marine sediment.</title>
        <authorList>
            <person name="Lindsay M."/>
            <person name="Orcutt B."/>
            <person name="Emerson D."/>
            <person name="Stepanauskas R."/>
            <person name="D'Angelo T."/>
        </authorList>
    </citation>
    <scope>NUCLEOTIDE SEQUENCE [LARGE SCALE GENOMIC DNA]</scope>
    <source>
        <strain evidence="4">SAG AM-311-K15</strain>
    </source>
</reference>
<dbReference type="PANTHER" id="PTHR43037">
    <property type="entry name" value="UNNAMED PRODUCT-RELATED"/>
    <property type="match status" value="1"/>
</dbReference>
<dbReference type="InterPro" id="IPR050955">
    <property type="entry name" value="Plant_Biomass_Hydrol_Est"/>
</dbReference>
<proteinExistence type="predicted"/>
<dbReference type="SUPFAM" id="SSF50156">
    <property type="entry name" value="PDZ domain-like"/>
    <property type="match status" value="1"/>
</dbReference>
<keyword evidence="1" id="KW-0732">Signal</keyword>
<dbReference type="Gene3D" id="2.30.42.10">
    <property type="match status" value="1"/>
</dbReference>
<name>A0ABV6Z1I1_UNCC1</name>
<dbReference type="InterPro" id="IPR036034">
    <property type="entry name" value="PDZ_sf"/>
</dbReference>
<keyword evidence="2" id="KW-0378">Hydrolase</keyword>
<sequence length="527" mass="59831">MPGYFTARICIWITISALIFPAVSFADWQADLTTLITMDQPDHQLLKKIVRADPDYWEVMTVIENLTFKQPEQTKHFTLRHYTGLDGESRPFVVYIPSAYDAQKPTPLLVYLHGGVSHKDIEEDPLKYARENEFVPVAEKENWLLLFPFGQGGATWWDEVGMNNILGEIKAVKRKFNVDDDQVALTGFSDGASGSFSLAMLLPDTFSCFIPLNGHIGVASIDGKLPLYVSNLTTTPLHVINTDIDRLYPSKSMKPMLDLAANAGADIEFKVYQGIGHDFDYAPRELPFIVKFIKAHPRNPFLSSLTWEASHPAYNRRLWIQIDTIADTKQAPWHFDYKLRLVNERVMFGFIPDEKYTGKGVKIATVPQGESLCNQLKLKAGDVFLQGDSIEINNIDDLNTFKQTKKRGDPVQVLILRENQELELSGSFPPPEEYDLFLIEKSGRIKATKQDNAVMLQTSRVAKCSLYVHPSLFQLDQPIVVSVEQTKIFEGKIKPDLEFALGDFLHRRDRKVIYCNKIYLDLAGQHN</sequence>
<evidence type="ECO:0000313" key="5">
    <source>
        <dbReference type="Proteomes" id="UP001594351"/>
    </source>
</evidence>
<evidence type="ECO:0000259" key="3">
    <source>
        <dbReference type="Pfam" id="PF02230"/>
    </source>
</evidence>
<dbReference type="Proteomes" id="UP001594351">
    <property type="component" value="Unassembled WGS sequence"/>
</dbReference>
<dbReference type="Gene3D" id="3.40.50.1820">
    <property type="entry name" value="alpha/beta hydrolase"/>
    <property type="match status" value="1"/>
</dbReference>
<evidence type="ECO:0000256" key="1">
    <source>
        <dbReference type="ARBA" id="ARBA00022729"/>
    </source>
</evidence>